<dbReference type="PROSITE" id="PS52041">
    <property type="entry name" value="TOPO_IIB"/>
    <property type="match status" value="1"/>
</dbReference>
<dbReference type="Gene3D" id="3.30.70.100">
    <property type="match status" value="1"/>
</dbReference>
<evidence type="ECO:0000256" key="5">
    <source>
        <dbReference type="ARBA" id="ARBA00022723"/>
    </source>
</evidence>
<evidence type="ECO:0000256" key="10">
    <source>
        <dbReference type="PROSITE-ProRule" id="PRU01385"/>
    </source>
</evidence>
<evidence type="ECO:0000256" key="7">
    <source>
        <dbReference type="ARBA" id="ARBA00023029"/>
    </source>
</evidence>
<evidence type="ECO:0000259" key="12">
    <source>
        <dbReference type="PROSITE" id="PS50846"/>
    </source>
</evidence>
<dbReference type="Gene3D" id="1.10.10.10">
    <property type="entry name" value="Winged helix-like DNA-binding domain superfamily/Winged helix DNA-binding domain"/>
    <property type="match status" value="1"/>
</dbReference>
<accession>A0ABQ8H2W5</accession>
<keyword evidence="5" id="KW-0479">Metal-binding</keyword>
<dbReference type="Gene3D" id="3.40.1360.10">
    <property type="match status" value="1"/>
</dbReference>
<evidence type="ECO:0000313" key="14">
    <source>
        <dbReference type="Proteomes" id="UP000827721"/>
    </source>
</evidence>
<dbReference type="Pfam" id="PF04406">
    <property type="entry name" value="TP6A_N"/>
    <property type="match status" value="1"/>
</dbReference>
<dbReference type="Pfam" id="PF00403">
    <property type="entry name" value="HMA"/>
    <property type="match status" value="1"/>
</dbReference>
<dbReference type="EMBL" id="JAFEMO010000015">
    <property type="protein sequence ID" value="KAH7544518.1"/>
    <property type="molecule type" value="Genomic_DNA"/>
</dbReference>
<evidence type="ECO:0000256" key="2">
    <source>
        <dbReference type="ARBA" id="ARBA00001946"/>
    </source>
</evidence>
<feature type="compositionally biased region" description="Pro residues" evidence="11">
    <location>
        <begin position="473"/>
        <end position="492"/>
    </location>
</feature>
<dbReference type="InterPro" id="IPR006121">
    <property type="entry name" value="HMA_dom"/>
</dbReference>
<dbReference type="InterPro" id="IPR002815">
    <property type="entry name" value="Spo11/TopoVI_A"/>
</dbReference>
<evidence type="ECO:0000256" key="8">
    <source>
        <dbReference type="ARBA" id="ARBA00023125"/>
    </source>
</evidence>
<dbReference type="Pfam" id="PF21180">
    <property type="entry name" value="TOP6A-Spo11_Toprim"/>
    <property type="match status" value="1"/>
</dbReference>
<organism evidence="13 14">
    <name type="scientific">Xanthoceras sorbifolium</name>
    <dbReference type="NCBI Taxonomy" id="99658"/>
    <lineage>
        <taxon>Eukaryota</taxon>
        <taxon>Viridiplantae</taxon>
        <taxon>Streptophyta</taxon>
        <taxon>Embryophyta</taxon>
        <taxon>Tracheophyta</taxon>
        <taxon>Spermatophyta</taxon>
        <taxon>Magnoliopsida</taxon>
        <taxon>eudicotyledons</taxon>
        <taxon>Gunneridae</taxon>
        <taxon>Pentapetalae</taxon>
        <taxon>rosids</taxon>
        <taxon>malvids</taxon>
        <taxon>Sapindales</taxon>
        <taxon>Sapindaceae</taxon>
        <taxon>Xanthoceroideae</taxon>
        <taxon>Xanthoceras</taxon>
    </lineage>
</organism>
<gene>
    <name evidence="13" type="ORF">JRO89_XS15G0180400</name>
</gene>
<comment type="catalytic activity">
    <reaction evidence="1 10">
        <text>ATP-dependent breakage, passage and rejoining of double-stranded DNA.</text>
        <dbReference type="EC" id="5.6.2.2"/>
    </reaction>
</comment>
<dbReference type="InterPro" id="IPR034136">
    <property type="entry name" value="TOPRIM_Topo6A/Spo11"/>
</dbReference>
<evidence type="ECO:0000256" key="3">
    <source>
        <dbReference type="ARBA" id="ARBA00006559"/>
    </source>
</evidence>
<keyword evidence="6" id="KW-0460">Magnesium</keyword>
<dbReference type="Proteomes" id="UP000827721">
    <property type="component" value="Unassembled WGS sequence"/>
</dbReference>
<dbReference type="SUPFAM" id="SSF55008">
    <property type="entry name" value="HMA, heavy metal-associated domain"/>
    <property type="match status" value="1"/>
</dbReference>
<dbReference type="InterPro" id="IPR036163">
    <property type="entry name" value="HMA_dom_sf"/>
</dbReference>
<proteinExistence type="inferred from homology"/>
<evidence type="ECO:0000256" key="1">
    <source>
        <dbReference type="ARBA" id="ARBA00000185"/>
    </source>
</evidence>
<feature type="region of interest" description="Disordered" evidence="11">
    <location>
        <begin position="473"/>
        <end position="519"/>
    </location>
</feature>
<dbReference type="PANTHER" id="PTHR10848:SF3">
    <property type="entry name" value="MEIOTIC RECOMBINATION PROTEIN SPO11-1"/>
    <property type="match status" value="1"/>
</dbReference>
<name>A0ABQ8H2W5_9ROSI</name>
<protein>
    <recommendedName>
        <fullName evidence="4">DNA topoisomerase (ATP-hydrolyzing)</fullName>
        <ecNumber evidence="4">5.6.2.2</ecNumber>
    </recommendedName>
</protein>
<keyword evidence="8 10" id="KW-0238">DNA-binding</keyword>
<dbReference type="InterPro" id="IPR036078">
    <property type="entry name" value="Spo11/TopoVI_A_sf"/>
</dbReference>
<dbReference type="InterPro" id="IPR013049">
    <property type="entry name" value="Spo11/TopoVI_A_N"/>
</dbReference>
<dbReference type="PROSITE" id="PS50846">
    <property type="entry name" value="HMA_2"/>
    <property type="match status" value="1"/>
</dbReference>
<sequence length="519" mass="59699">MAGKRLDSQHHDLLLKIRVDVIVTVNLYSCCSSDLPKGREILTLEKQSHVHRVDVLLRVLLIVQELLQENRHGSKRDIFYMHPSAFSEQSVVDRAINDICILLQCSRHNLNVDLKLIRVHLSLQYLLEKGRLVMGWLRFWEAERKFDCINSPNTAHPIPVLVEEVKRIQTIKNIVSVARYILVVEKESVFQRLANDQFCTRNRCIVITGRGYPDIPTRRFLRLLIETLCLPTYCLVDCDPYGFDIMTTYRFGSMQMAYDAKFLRVPEICWLGALPSDTEKYDLPQQCLLPLTAEDKKRTEAMLLRCYLQREVPQWRSELELMLQRGVKFELEALSVRSLSFLSETCALKVNVHCEICKRKLMEVLQNLHGIYSVAIDAEKGTVKVSGKVNPNLVLRILQNNGKHAEVLFMRFDGEVVEDHFNFYCHYHGAENGFCYINNINPHRVVGVTHPYPFLMGPGYPFYERAGPHFLPPPLLPPSPPPPRPRPPPPVSDYPSSVPKEVASPPTSKREPQCRCSIM</sequence>
<comment type="caution">
    <text evidence="13">The sequence shown here is derived from an EMBL/GenBank/DDBJ whole genome shotgun (WGS) entry which is preliminary data.</text>
</comment>
<comment type="similarity">
    <text evidence="3 10">Belongs to the TOP6A family.</text>
</comment>
<dbReference type="CDD" id="cd00371">
    <property type="entry name" value="HMA"/>
    <property type="match status" value="1"/>
</dbReference>
<feature type="active site" description="O-(5'-phospho-DNA)-tyrosine intermediate" evidence="10">
    <location>
        <position position="80"/>
    </location>
</feature>
<dbReference type="SUPFAM" id="SSF56726">
    <property type="entry name" value="DNA topoisomerase IV, alpha subunit"/>
    <property type="match status" value="1"/>
</dbReference>
<dbReference type="PANTHER" id="PTHR10848">
    <property type="entry name" value="MEIOTIC RECOMBINATION PROTEIN SPO11"/>
    <property type="match status" value="1"/>
</dbReference>
<evidence type="ECO:0000256" key="11">
    <source>
        <dbReference type="SAM" id="MobiDB-lite"/>
    </source>
</evidence>
<dbReference type="EC" id="5.6.2.2" evidence="4"/>
<keyword evidence="7 10" id="KW-0799">Topoisomerase</keyword>
<evidence type="ECO:0000256" key="6">
    <source>
        <dbReference type="ARBA" id="ARBA00022842"/>
    </source>
</evidence>
<keyword evidence="9 10" id="KW-0413">Isomerase</keyword>
<comment type="cofactor">
    <cofactor evidence="2">
        <name>Mg(2+)</name>
        <dbReference type="ChEBI" id="CHEBI:18420"/>
    </cofactor>
</comment>
<feature type="domain" description="HMA" evidence="12">
    <location>
        <begin position="343"/>
        <end position="406"/>
    </location>
</feature>
<reference evidence="13 14" key="1">
    <citation type="submission" date="2021-02" db="EMBL/GenBank/DDBJ databases">
        <title>Plant Genome Project.</title>
        <authorList>
            <person name="Zhang R.-G."/>
        </authorList>
    </citation>
    <scope>NUCLEOTIDE SEQUENCE [LARGE SCALE GENOMIC DNA]</scope>
    <source>
        <tissue evidence="13">Leaves</tissue>
    </source>
</reference>
<dbReference type="InterPro" id="IPR036388">
    <property type="entry name" value="WH-like_DNA-bd_sf"/>
</dbReference>
<evidence type="ECO:0000256" key="9">
    <source>
        <dbReference type="ARBA" id="ARBA00023235"/>
    </source>
</evidence>
<dbReference type="PRINTS" id="PR01550">
    <property type="entry name" value="TOP6AFAMILY"/>
</dbReference>
<evidence type="ECO:0000256" key="4">
    <source>
        <dbReference type="ARBA" id="ARBA00012895"/>
    </source>
</evidence>
<evidence type="ECO:0000313" key="13">
    <source>
        <dbReference type="EMBL" id="KAH7544518.1"/>
    </source>
</evidence>
<dbReference type="CDD" id="cd00223">
    <property type="entry name" value="TOPRIM_TopoIIB_SPO"/>
    <property type="match status" value="1"/>
</dbReference>
<keyword evidence="14" id="KW-1185">Reference proteome</keyword>